<dbReference type="InterPro" id="IPR036869">
    <property type="entry name" value="J_dom_sf"/>
</dbReference>
<evidence type="ECO:0000313" key="2">
    <source>
        <dbReference type="EMBL" id="EAY25665.1"/>
    </source>
</evidence>
<organism evidence="2 3">
    <name type="scientific">Microscilla marina ATCC 23134</name>
    <dbReference type="NCBI Taxonomy" id="313606"/>
    <lineage>
        <taxon>Bacteria</taxon>
        <taxon>Pseudomonadati</taxon>
        <taxon>Bacteroidota</taxon>
        <taxon>Cytophagia</taxon>
        <taxon>Cytophagales</taxon>
        <taxon>Microscillaceae</taxon>
        <taxon>Microscilla</taxon>
    </lineage>
</organism>
<dbReference type="PROSITE" id="PS50076">
    <property type="entry name" value="DNAJ_2"/>
    <property type="match status" value="1"/>
</dbReference>
<dbReference type="RefSeq" id="WP_002702457.1">
    <property type="nucleotide sequence ID" value="NZ_AAWS01000045.1"/>
</dbReference>
<dbReference type="OrthoDB" id="9775658at2"/>
<sequence length="164" mass="19336">MQSINYFNIEQISNKQELKIAYRTLCKQHHPDFHPGIDDTPIKMINAEYEVLAHLMETEGRFEQFKRGEEQGEIDQMFMDMYLKVCHLPLIFELVGNWIWVTGDTRAHKETLKKAGFFWAKKKQAWYWRHASQKSWSSGKSLGQIKIKYGARRVSNTPLSLDIN</sequence>
<dbReference type="Proteomes" id="UP000004095">
    <property type="component" value="Unassembled WGS sequence"/>
</dbReference>
<evidence type="ECO:0000259" key="1">
    <source>
        <dbReference type="PROSITE" id="PS50076"/>
    </source>
</evidence>
<name>A1ZVG7_MICM2</name>
<dbReference type="InterPro" id="IPR001623">
    <property type="entry name" value="DnaJ_domain"/>
</dbReference>
<gene>
    <name evidence="2" type="ORF">M23134_07316</name>
</gene>
<dbReference type="SUPFAM" id="SSF46565">
    <property type="entry name" value="Chaperone J-domain"/>
    <property type="match status" value="1"/>
</dbReference>
<dbReference type="CDD" id="cd06257">
    <property type="entry name" value="DnaJ"/>
    <property type="match status" value="1"/>
</dbReference>
<keyword evidence="3" id="KW-1185">Reference proteome</keyword>
<comment type="caution">
    <text evidence="2">The sequence shown here is derived from an EMBL/GenBank/DDBJ whole genome shotgun (WGS) entry which is preliminary data.</text>
</comment>
<dbReference type="EMBL" id="AAWS01000045">
    <property type="protein sequence ID" value="EAY25665.1"/>
    <property type="molecule type" value="Genomic_DNA"/>
</dbReference>
<accession>A1ZVG7</accession>
<proteinExistence type="predicted"/>
<evidence type="ECO:0000313" key="3">
    <source>
        <dbReference type="Proteomes" id="UP000004095"/>
    </source>
</evidence>
<feature type="domain" description="J" evidence="1">
    <location>
        <begin position="2"/>
        <end position="66"/>
    </location>
</feature>
<dbReference type="Gene3D" id="1.10.287.110">
    <property type="entry name" value="DnaJ domain"/>
    <property type="match status" value="1"/>
</dbReference>
<reference evidence="2 3" key="1">
    <citation type="submission" date="2007-01" db="EMBL/GenBank/DDBJ databases">
        <authorList>
            <person name="Haygood M."/>
            <person name="Podell S."/>
            <person name="Anderson C."/>
            <person name="Hopkinson B."/>
            <person name="Roe K."/>
            <person name="Barbeau K."/>
            <person name="Gaasterland T."/>
            <person name="Ferriera S."/>
            <person name="Johnson J."/>
            <person name="Kravitz S."/>
            <person name="Beeson K."/>
            <person name="Sutton G."/>
            <person name="Rogers Y.-H."/>
            <person name="Friedman R."/>
            <person name="Frazier M."/>
            <person name="Venter J.C."/>
        </authorList>
    </citation>
    <scope>NUCLEOTIDE SEQUENCE [LARGE SCALE GENOMIC DNA]</scope>
    <source>
        <strain evidence="2 3">ATCC 23134</strain>
    </source>
</reference>
<dbReference type="AlphaFoldDB" id="A1ZVG7"/>
<dbReference type="eggNOG" id="COG2214">
    <property type="taxonomic scope" value="Bacteria"/>
</dbReference>
<protein>
    <submittedName>
        <fullName evidence="2">DnaJ domain protein</fullName>
    </submittedName>
</protein>